<dbReference type="GO" id="GO:0016810">
    <property type="term" value="F:hydrolase activity, acting on carbon-nitrogen (but not peptide) bonds"/>
    <property type="evidence" value="ECO:0007669"/>
    <property type="project" value="InterPro"/>
</dbReference>
<dbReference type="eggNOG" id="COG0726">
    <property type="taxonomic scope" value="Bacteria"/>
</dbReference>
<dbReference type="CDD" id="cd10917">
    <property type="entry name" value="CE4_NodB_like_6s_7s"/>
    <property type="match status" value="1"/>
</dbReference>
<dbReference type="InterPro" id="IPR011330">
    <property type="entry name" value="Glyco_hydro/deAcase_b/a-brl"/>
</dbReference>
<dbReference type="SUPFAM" id="SSF88713">
    <property type="entry name" value="Glycoside hydrolase/deacetylase"/>
    <property type="match status" value="1"/>
</dbReference>
<dbReference type="PANTHER" id="PTHR10587:SF137">
    <property type="entry name" value="4-DEOXY-4-FORMAMIDO-L-ARABINOSE-PHOSPHOUNDECAPRENOL DEFORMYLASE ARND-RELATED"/>
    <property type="match status" value="1"/>
</dbReference>
<sequence>MRPLNPDKGGFSSVIGLCQNVMGKTRPYRIGCIPISPCSPSYPMQFAPLYPLLYPILQTVFPDCLWSGSPQSRTIALTFDDGPHPQYTPHLLQVLERYDVKASFFWLGTCVKSAPNVAREVYAQGHWIGLHGYHHHSFPLLTPDTLKQSLEKTQATITQACGLNSDRLRDVRPPNGLFTPQTLRLLHQWHYRPVMWSVVPEDWVRPGTSVVVRRVLQQVQNGSLLVLHDGYCGGEDVTQTTAVLIPILLNQGFNFVTIDQLWQLK</sequence>
<proteinExistence type="predicted"/>
<dbReference type="GO" id="GO:0005975">
    <property type="term" value="P:carbohydrate metabolic process"/>
    <property type="evidence" value="ECO:0007669"/>
    <property type="project" value="InterPro"/>
</dbReference>
<dbReference type="InterPro" id="IPR002509">
    <property type="entry name" value="NODB_dom"/>
</dbReference>
<accession>B4W0Y6</accession>
<dbReference type="AlphaFoldDB" id="B4W0Y6"/>
<feature type="domain" description="NodB homology" evidence="1">
    <location>
        <begin position="73"/>
        <end position="256"/>
    </location>
</feature>
<reference evidence="2 3" key="1">
    <citation type="submission" date="2008-07" db="EMBL/GenBank/DDBJ databases">
        <authorList>
            <person name="Tandeau de Marsac N."/>
            <person name="Ferriera S."/>
            <person name="Johnson J."/>
            <person name="Kravitz S."/>
            <person name="Beeson K."/>
            <person name="Sutton G."/>
            <person name="Rogers Y.-H."/>
            <person name="Friedman R."/>
            <person name="Frazier M."/>
            <person name="Venter J.C."/>
        </authorList>
    </citation>
    <scope>NUCLEOTIDE SEQUENCE [LARGE SCALE GENOMIC DNA]</scope>
    <source>
        <strain evidence="2 3">PCC 7420</strain>
    </source>
</reference>
<dbReference type="Proteomes" id="UP000003835">
    <property type="component" value="Unassembled WGS sequence"/>
</dbReference>
<dbReference type="Pfam" id="PF01522">
    <property type="entry name" value="Polysacc_deac_1"/>
    <property type="match status" value="1"/>
</dbReference>
<keyword evidence="3" id="KW-1185">Reference proteome</keyword>
<protein>
    <submittedName>
        <fullName evidence="2">Polysaccharide deacetylase domain protein</fullName>
    </submittedName>
</protein>
<dbReference type="PROSITE" id="PS51677">
    <property type="entry name" value="NODB"/>
    <property type="match status" value="1"/>
</dbReference>
<dbReference type="EMBL" id="DS989866">
    <property type="protein sequence ID" value="EDX72170.1"/>
    <property type="molecule type" value="Genomic_DNA"/>
</dbReference>
<organism evidence="2 3">
    <name type="scientific">Coleofasciculus chthonoplastes PCC 7420</name>
    <dbReference type="NCBI Taxonomy" id="118168"/>
    <lineage>
        <taxon>Bacteria</taxon>
        <taxon>Bacillati</taxon>
        <taxon>Cyanobacteriota</taxon>
        <taxon>Cyanophyceae</taxon>
        <taxon>Coleofasciculales</taxon>
        <taxon>Coleofasciculaceae</taxon>
        <taxon>Coleofasciculus</taxon>
    </lineage>
</organism>
<dbReference type="Gene3D" id="3.20.20.370">
    <property type="entry name" value="Glycoside hydrolase/deacetylase"/>
    <property type="match status" value="1"/>
</dbReference>
<evidence type="ECO:0000313" key="2">
    <source>
        <dbReference type="EMBL" id="EDX72170.1"/>
    </source>
</evidence>
<dbReference type="STRING" id="118168.MC7420_8262"/>
<dbReference type="InterPro" id="IPR050248">
    <property type="entry name" value="Polysacc_deacetylase_ArnD"/>
</dbReference>
<name>B4W0Y6_9CYAN</name>
<dbReference type="PANTHER" id="PTHR10587">
    <property type="entry name" value="GLYCOSYL TRANSFERASE-RELATED"/>
    <property type="match status" value="1"/>
</dbReference>
<evidence type="ECO:0000259" key="1">
    <source>
        <dbReference type="PROSITE" id="PS51677"/>
    </source>
</evidence>
<evidence type="ECO:0000313" key="3">
    <source>
        <dbReference type="Proteomes" id="UP000003835"/>
    </source>
</evidence>
<gene>
    <name evidence="2" type="ORF">MC7420_8262</name>
</gene>
<dbReference type="HOGENOM" id="CLU_021264_0_0_3"/>